<dbReference type="EMBL" id="CAJNOL010000532">
    <property type="protein sequence ID" value="CAF1105254.1"/>
    <property type="molecule type" value="Genomic_DNA"/>
</dbReference>
<evidence type="ECO:0000313" key="2">
    <source>
        <dbReference type="EMBL" id="CAF1105254.1"/>
    </source>
</evidence>
<dbReference type="AlphaFoldDB" id="A0A814PAR9"/>
<evidence type="ECO:0000313" key="1">
    <source>
        <dbReference type="EMBL" id="CAF0958718.1"/>
    </source>
</evidence>
<proteinExistence type="predicted"/>
<name>A0A814PAR9_9BILA</name>
<evidence type="ECO:0000313" key="3">
    <source>
        <dbReference type="Proteomes" id="UP000663870"/>
    </source>
</evidence>
<accession>A0A814PAR9</accession>
<keyword evidence="3" id="KW-1185">Reference proteome</keyword>
<sequence length="180" mass="20407">MSILHSISINSSSSTATMTTLSPTDLPNDSSNILYENREHFQSIFSNDSRFFDTSLHLYKSYCTLGYIQADDEKPKKLHIPFLPITSNGYRHRWKSRLLGLTHNDDNSNGTIRALLTPTLLRKNDHLTRNRTGSGSINDETINHHRKSSMIVQYQPSTISVVNNPNNDTTDESDVVITRL</sequence>
<comment type="caution">
    <text evidence="2">The sequence shown here is derived from an EMBL/GenBank/DDBJ whole genome shotgun (WGS) entry which is preliminary data.</text>
</comment>
<gene>
    <name evidence="2" type="ORF">JXQ802_LOCUS19416</name>
    <name evidence="1" type="ORF">PYM288_LOCUS12506</name>
</gene>
<protein>
    <submittedName>
        <fullName evidence="2">Uncharacterized protein</fullName>
    </submittedName>
</protein>
<organism evidence="2 3">
    <name type="scientific">Rotaria sordida</name>
    <dbReference type="NCBI Taxonomy" id="392033"/>
    <lineage>
        <taxon>Eukaryota</taxon>
        <taxon>Metazoa</taxon>
        <taxon>Spiralia</taxon>
        <taxon>Gnathifera</taxon>
        <taxon>Rotifera</taxon>
        <taxon>Eurotatoria</taxon>
        <taxon>Bdelloidea</taxon>
        <taxon>Philodinida</taxon>
        <taxon>Philodinidae</taxon>
        <taxon>Rotaria</taxon>
    </lineage>
</organism>
<reference evidence="2" key="1">
    <citation type="submission" date="2021-02" db="EMBL/GenBank/DDBJ databases">
        <authorList>
            <person name="Nowell W R."/>
        </authorList>
    </citation>
    <scope>NUCLEOTIDE SEQUENCE</scope>
</reference>
<dbReference type="EMBL" id="CAJNOH010000233">
    <property type="protein sequence ID" value="CAF0958718.1"/>
    <property type="molecule type" value="Genomic_DNA"/>
</dbReference>
<dbReference type="Proteomes" id="UP000663854">
    <property type="component" value="Unassembled WGS sequence"/>
</dbReference>
<dbReference type="Proteomes" id="UP000663870">
    <property type="component" value="Unassembled WGS sequence"/>
</dbReference>